<keyword evidence="1" id="KW-0472">Membrane</keyword>
<evidence type="ECO:0000313" key="3">
    <source>
        <dbReference type="Proteomes" id="UP000825729"/>
    </source>
</evidence>
<dbReference type="AlphaFoldDB" id="A0AAV7E2N6"/>
<organism evidence="2 3">
    <name type="scientific">Aristolochia fimbriata</name>
    <name type="common">White veined hardy Dutchman's pipe vine</name>
    <dbReference type="NCBI Taxonomy" id="158543"/>
    <lineage>
        <taxon>Eukaryota</taxon>
        <taxon>Viridiplantae</taxon>
        <taxon>Streptophyta</taxon>
        <taxon>Embryophyta</taxon>
        <taxon>Tracheophyta</taxon>
        <taxon>Spermatophyta</taxon>
        <taxon>Magnoliopsida</taxon>
        <taxon>Magnoliidae</taxon>
        <taxon>Piperales</taxon>
        <taxon>Aristolochiaceae</taxon>
        <taxon>Aristolochia</taxon>
    </lineage>
</organism>
<protein>
    <submittedName>
        <fullName evidence="2">Uncharacterized protein</fullName>
    </submittedName>
</protein>
<sequence length="172" mass="19434">MGLLNWRSGGALGDRLELRVICTELLTWSHSHVLVITLCSSPWIYVPSLVIVWNLVYNGISYEFIKQKEEITEERYLWRAATGSLVVVGYIGVEGAKWSSIPASSFREDEEPRVLSCTRYDWRRLSTKNFNSHSQTPAFVPVCGMPTFPISFCPSVPAIFTDSMSSSKYVSK</sequence>
<name>A0AAV7E2N6_ARIFI</name>
<evidence type="ECO:0000313" key="2">
    <source>
        <dbReference type="EMBL" id="KAG9443165.1"/>
    </source>
</evidence>
<dbReference type="EMBL" id="JAINDJ010000007">
    <property type="protein sequence ID" value="KAG9443165.1"/>
    <property type="molecule type" value="Genomic_DNA"/>
</dbReference>
<keyword evidence="1" id="KW-0812">Transmembrane</keyword>
<keyword evidence="3" id="KW-1185">Reference proteome</keyword>
<reference evidence="2 3" key="1">
    <citation type="submission" date="2021-07" db="EMBL/GenBank/DDBJ databases">
        <title>The Aristolochia fimbriata genome: insights into angiosperm evolution, floral development and chemical biosynthesis.</title>
        <authorList>
            <person name="Jiao Y."/>
        </authorList>
    </citation>
    <scope>NUCLEOTIDE SEQUENCE [LARGE SCALE GENOMIC DNA]</scope>
    <source>
        <strain evidence="2">IBCAS-2021</strain>
        <tissue evidence="2">Leaf</tissue>
    </source>
</reference>
<evidence type="ECO:0000256" key="1">
    <source>
        <dbReference type="SAM" id="Phobius"/>
    </source>
</evidence>
<accession>A0AAV7E2N6</accession>
<keyword evidence="1" id="KW-1133">Transmembrane helix</keyword>
<comment type="caution">
    <text evidence="2">The sequence shown here is derived from an EMBL/GenBank/DDBJ whole genome shotgun (WGS) entry which is preliminary data.</text>
</comment>
<feature type="transmembrane region" description="Helical" evidence="1">
    <location>
        <begin position="33"/>
        <end position="56"/>
    </location>
</feature>
<gene>
    <name evidence="2" type="ORF">H6P81_019019</name>
</gene>
<feature type="transmembrane region" description="Helical" evidence="1">
    <location>
        <begin position="76"/>
        <end position="93"/>
    </location>
</feature>
<proteinExistence type="predicted"/>
<dbReference type="Proteomes" id="UP000825729">
    <property type="component" value="Unassembled WGS sequence"/>
</dbReference>